<keyword evidence="3 7" id="KW-0812">Transmembrane</keyword>
<gene>
    <name evidence="9" type="ORF">TVY486_0703210</name>
</gene>
<feature type="transmembrane region" description="Helical" evidence="7">
    <location>
        <begin position="34"/>
        <end position="55"/>
    </location>
</feature>
<feature type="transmembrane region" description="Helical" evidence="7">
    <location>
        <begin position="162"/>
        <end position="187"/>
    </location>
</feature>
<dbReference type="Pfam" id="PF01529">
    <property type="entry name" value="DHHC"/>
    <property type="match status" value="1"/>
</dbReference>
<organism evidence="9">
    <name type="scientific">Trypanosoma vivax (strain Y486)</name>
    <dbReference type="NCBI Taxonomy" id="1055687"/>
    <lineage>
        <taxon>Eukaryota</taxon>
        <taxon>Discoba</taxon>
        <taxon>Euglenozoa</taxon>
        <taxon>Kinetoplastea</taxon>
        <taxon>Metakinetoplastina</taxon>
        <taxon>Trypanosomatida</taxon>
        <taxon>Trypanosomatidae</taxon>
        <taxon>Trypanosoma</taxon>
        <taxon>Duttonella</taxon>
    </lineage>
</organism>
<evidence type="ECO:0000259" key="8">
    <source>
        <dbReference type="Pfam" id="PF01529"/>
    </source>
</evidence>
<dbReference type="VEuPathDB" id="TriTrypDB:TvY486_0703210"/>
<accession>G0TYE0</accession>
<keyword evidence="5 7" id="KW-0472">Membrane</keyword>
<dbReference type="GO" id="GO:0019706">
    <property type="term" value="F:protein-cysteine S-palmitoyltransferase activity"/>
    <property type="evidence" value="ECO:0007669"/>
    <property type="project" value="UniProtKB-EC"/>
</dbReference>
<feature type="transmembrane region" description="Helical" evidence="7">
    <location>
        <begin position="207"/>
        <end position="228"/>
    </location>
</feature>
<comment type="subcellular location">
    <subcellularLocation>
        <location evidence="1">Membrane</location>
        <topology evidence="1">Multi-pass membrane protein</topology>
    </subcellularLocation>
</comment>
<dbReference type="GO" id="GO:0016020">
    <property type="term" value="C:membrane"/>
    <property type="evidence" value="ECO:0007669"/>
    <property type="project" value="UniProtKB-SubCell"/>
</dbReference>
<evidence type="ECO:0000256" key="7">
    <source>
        <dbReference type="RuleBase" id="RU079119"/>
    </source>
</evidence>
<evidence type="ECO:0000256" key="4">
    <source>
        <dbReference type="ARBA" id="ARBA00022989"/>
    </source>
</evidence>
<dbReference type="EMBL" id="HE573023">
    <property type="protein sequence ID" value="CCC48987.1"/>
    <property type="molecule type" value="Genomic_DNA"/>
</dbReference>
<feature type="transmembrane region" description="Helical" evidence="7">
    <location>
        <begin position="61"/>
        <end position="80"/>
    </location>
</feature>
<evidence type="ECO:0000256" key="2">
    <source>
        <dbReference type="ARBA" id="ARBA00022679"/>
    </source>
</evidence>
<comment type="domain">
    <text evidence="7">The DHHC domain is required for palmitoyltransferase activity.</text>
</comment>
<name>G0TYE0_TRYVY</name>
<dbReference type="InterPro" id="IPR039859">
    <property type="entry name" value="PFA4/ZDH16/20/ERF2-like"/>
</dbReference>
<dbReference type="InterPro" id="IPR001594">
    <property type="entry name" value="Palmitoyltrfase_DHHC"/>
</dbReference>
<dbReference type="PANTHER" id="PTHR22883">
    <property type="entry name" value="ZINC FINGER DHHC DOMAIN CONTAINING PROTEIN"/>
    <property type="match status" value="1"/>
</dbReference>
<dbReference type="PROSITE" id="PS50216">
    <property type="entry name" value="DHHC"/>
    <property type="match status" value="1"/>
</dbReference>
<dbReference type="EC" id="2.3.1.225" evidence="7"/>
<dbReference type="PANTHER" id="PTHR22883:SF203">
    <property type="entry name" value="PALMITOYLTRANSFERASE"/>
    <property type="match status" value="1"/>
</dbReference>
<dbReference type="GO" id="GO:0005783">
    <property type="term" value="C:endoplasmic reticulum"/>
    <property type="evidence" value="ECO:0007669"/>
    <property type="project" value="TreeGrafter"/>
</dbReference>
<evidence type="ECO:0000256" key="1">
    <source>
        <dbReference type="ARBA" id="ARBA00004141"/>
    </source>
</evidence>
<keyword evidence="4 7" id="KW-1133">Transmembrane helix</keyword>
<dbReference type="AlphaFoldDB" id="G0TYE0"/>
<feature type="domain" description="Palmitoyltransferase DHHC" evidence="8">
    <location>
        <begin position="115"/>
        <end position="249"/>
    </location>
</feature>
<protein>
    <recommendedName>
        <fullName evidence="7">Palmitoyltransferase</fullName>
        <ecNumber evidence="7">2.3.1.225</ecNumber>
    </recommendedName>
</protein>
<sequence length="341" mass="38702">MGCLSCEPPEGEWYDVYGDPVRPRRSGFECPLDTLQLCAWGVIVLLGIMYCALHAPVLEAPWVFVFSATTGIFLFSIVTLKVSLSLSRIEDPIIFSRTEARIEKSRLTQEAAPEGREPCFFCCRFVIEGSKHCSVCDKCVPGFDHHCRWLNTCVGDGNYKRFLCFMITAWFGIGFLLSVSSYILSLAFRDRSEFEKKLKDSYGFSSFFAYIAFLFIMMCLCLVGLCALGKLICFHIMLCYLHTTTYQRFLEKRMKDRAQNSSREQPSGQRSPTVGSSCLKIRKRRDFRKYKKYRTSNAGDPVSGTAGRSEVLLENYIVQGLSGDRAEMRPETSVGEREPIA</sequence>
<keyword evidence="6 7" id="KW-0012">Acyltransferase</keyword>
<comment type="similarity">
    <text evidence="7">Belongs to the DHHC palmitoyltransferase family.</text>
</comment>
<proteinExistence type="inferred from homology"/>
<evidence type="ECO:0000313" key="9">
    <source>
        <dbReference type="EMBL" id="CCC48987.1"/>
    </source>
</evidence>
<evidence type="ECO:0000256" key="3">
    <source>
        <dbReference type="ARBA" id="ARBA00022692"/>
    </source>
</evidence>
<evidence type="ECO:0000256" key="6">
    <source>
        <dbReference type="ARBA" id="ARBA00023315"/>
    </source>
</evidence>
<dbReference type="GO" id="GO:0005794">
    <property type="term" value="C:Golgi apparatus"/>
    <property type="evidence" value="ECO:0007669"/>
    <property type="project" value="TreeGrafter"/>
</dbReference>
<evidence type="ECO:0000256" key="5">
    <source>
        <dbReference type="ARBA" id="ARBA00023136"/>
    </source>
</evidence>
<dbReference type="GO" id="GO:0006612">
    <property type="term" value="P:protein targeting to membrane"/>
    <property type="evidence" value="ECO:0007669"/>
    <property type="project" value="TreeGrafter"/>
</dbReference>
<keyword evidence="2 7" id="KW-0808">Transferase</keyword>
<comment type="catalytic activity">
    <reaction evidence="7">
        <text>L-cysteinyl-[protein] + hexadecanoyl-CoA = S-hexadecanoyl-L-cysteinyl-[protein] + CoA</text>
        <dbReference type="Rhea" id="RHEA:36683"/>
        <dbReference type="Rhea" id="RHEA-COMP:10131"/>
        <dbReference type="Rhea" id="RHEA-COMP:11032"/>
        <dbReference type="ChEBI" id="CHEBI:29950"/>
        <dbReference type="ChEBI" id="CHEBI:57287"/>
        <dbReference type="ChEBI" id="CHEBI:57379"/>
        <dbReference type="ChEBI" id="CHEBI:74151"/>
        <dbReference type="EC" id="2.3.1.225"/>
    </reaction>
</comment>
<reference evidence="9" key="1">
    <citation type="journal article" date="2012" name="Proc. Natl. Acad. Sci. U.S.A.">
        <title>Antigenic diversity is generated by distinct evolutionary mechanisms in African trypanosome species.</title>
        <authorList>
            <person name="Jackson A.P."/>
            <person name="Berry A."/>
            <person name="Aslett M."/>
            <person name="Allison H.C."/>
            <person name="Burton P."/>
            <person name="Vavrova-Anderson J."/>
            <person name="Brown R."/>
            <person name="Browne H."/>
            <person name="Corton N."/>
            <person name="Hauser H."/>
            <person name="Gamble J."/>
            <person name="Gilderthorp R."/>
            <person name="Marcello L."/>
            <person name="McQuillan J."/>
            <person name="Otto T.D."/>
            <person name="Quail M.A."/>
            <person name="Sanders M.J."/>
            <person name="van Tonder A."/>
            <person name="Ginger M.L."/>
            <person name="Field M.C."/>
            <person name="Barry J.D."/>
            <person name="Hertz-Fowler C."/>
            <person name="Berriman M."/>
        </authorList>
    </citation>
    <scope>NUCLEOTIDE SEQUENCE</scope>
    <source>
        <strain evidence="9">Y486</strain>
    </source>
</reference>
<dbReference type="OMA" id="ICGFVEP"/>